<dbReference type="PROSITE" id="PS50893">
    <property type="entry name" value="ABC_TRANSPORTER_2"/>
    <property type="match status" value="1"/>
</dbReference>
<dbReference type="GO" id="GO:0015808">
    <property type="term" value="P:L-alanine transport"/>
    <property type="evidence" value="ECO:0007669"/>
    <property type="project" value="TreeGrafter"/>
</dbReference>
<name>A0A1M5KIG1_9HYPH</name>
<dbReference type="SUPFAM" id="SSF52540">
    <property type="entry name" value="P-loop containing nucleoside triphosphate hydrolases"/>
    <property type="match status" value="1"/>
</dbReference>
<dbReference type="GO" id="GO:1903805">
    <property type="term" value="P:L-valine import across plasma membrane"/>
    <property type="evidence" value="ECO:0007669"/>
    <property type="project" value="TreeGrafter"/>
</dbReference>
<dbReference type="GO" id="GO:0015188">
    <property type="term" value="F:L-isoleucine transmembrane transporter activity"/>
    <property type="evidence" value="ECO:0007669"/>
    <property type="project" value="TreeGrafter"/>
</dbReference>
<dbReference type="GO" id="GO:0005304">
    <property type="term" value="F:L-valine transmembrane transporter activity"/>
    <property type="evidence" value="ECO:0007669"/>
    <property type="project" value="TreeGrafter"/>
</dbReference>
<dbReference type="AlphaFoldDB" id="A0A1M5KIG1"/>
<dbReference type="InterPro" id="IPR003439">
    <property type="entry name" value="ABC_transporter-like_ATP-bd"/>
</dbReference>
<dbReference type="GO" id="GO:0015192">
    <property type="term" value="F:L-phenylalanine transmembrane transporter activity"/>
    <property type="evidence" value="ECO:0007669"/>
    <property type="project" value="TreeGrafter"/>
</dbReference>
<evidence type="ECO:0000256" key="3">
    <source>
        <dbReference type="ARBA" id="ARBA00022840"/>
    </source>
</evidence>
<accession>A0A1M5KIG1</accession>
<feature type="domain" description="ABC transporter" evidence="4">
    <location>
        <begin position="5"/>
        <end position="237"/>
    </location>
</feature>
<dbReference type="InterPro" id="IPR003593">
    <property type="entry name" value="AAA+_ATPase"/>
</dbReference>
<evidence type="ECO:0000313" key="5">
    <source>
        <dbReference type="EMBL" id="SHG52508.1"/>
    </source>
</evidence>
<dbReference type="RefSeq" id="WP_073057476.1">
    <property type="nucleotide sequence ID" value="NZ_FQUP01000005.1"/>
</dbReference>
<dbReference type="Proteomes" id="UP000184485">
    <property type="component" value="Unassembled WGS sequence"/>
</dbReference>
<dbReference type="GO" id="GO:1903806">
    <property type="term" value="P:L-isoleucine import across plasma membrane"/>
    <property type="evidence" value="ECO:0007669"/>
    <property type="project" value="TreeGrafter"/>
</dbReference>
<evidence type="ECO:0000313" key="6">
    <source>
        <dbReference type="Proteomes" id="UP000184485"/>
    </source>
</evidence>
<gene>
    <name evidence="5" type="ORF">SAMN02745157_4402</name>
</gene>
<keyword evidence="3 5" id="KW-0067">ATP-binding</keyword>
<evidence type="ECO:0000256" key="2">
    <source>
        <dbReference type="ARBA" id="ARBA00022741"/>
    </source>
</evidence>
<evidence type="ECO:0000256" key="1">
    <source>
        <dbReference type="ARBA" id="ARBA00022448"/>
    </source>
</evidence>
<dbReference type="InterPro" id="IPR027417">
    <property type="entry name" value="P-loop_NTPase"/>
</dbReference>
<reference evidence="5 6" key="1">
    <citation type="submission" date="2016-11" db="EMBL/GenBank/DDBJ databases">
        <authorList>
            <person name="Jaros S."/>
            <person name="Januszkiewicz K."/>
            <person name="Wedrychowicz H."/>
        </authorList>
    </citation>
    <scope>NUCLEOTIDE SEQUENCE [LARGE SCALE GENOMIC DNA]</scope>
    <source>
        <strain evidence="5 6">DSM 19436</strain>
    </source>
</reference>
<dbReference type="PANTHER" id="PTHR45772">
    <property type="entry name" value="CONSERVED COMPONENT OF ABC TRANSPORTER FOR NATURAL AMINO ACIDS-RELATED"/>
    <property type="match status" value="1"/>
</dbReference>
<dbReference type="InterPro" id="IPR051120">
    <property type="entry name" value="ABC_AA/LPS_Transport"/>
</dbReference>
<dbReference type="OrthoDB" id="9779872at2"/>
<evidence type="ECO:0000259" key="4">
    <source>
        <dbReference type="PROSITE" id="PS50893"/>
    </source>
</evidence>
<keyword evidence="1" id="KW-0813">Transport</keyword>
<dbReference type="Pfam" id="PF00005">
    <property type="entry name" value="ABC_tran"/>
    <property type="match status" value="1"/>
</dbReference>
<dbReference type="GO" id="GO:0016887">
    <property type="term" value="F:ATP hydrolysis activity"/>
    <property type="evidence" value="ECO:0007669"/>
    <property type="project" value="InterPro"/>
</dbReference>
<dbReference type="SMART" id="SM00382">
    <property type="entry name" value="AAA"/>
    <property type="match status" value="1"/>
</dbReference>
<dbReference type="STRING" id="1122133.SAMN02745157_4402"/>
<dbReference type="CDD" id="cd03219">
    <property type="entry name" value="ABC_Mj1267_LivG_branched"/>
    <property type="match status" value="1"/>
</dbReference>
<dbReference type="EMBL" id="FQUP01000005">
    <property type="protein sequence ID" value="SHG52508.1"/>
    <property type="molecule type" value="Genomic_DNA"/>
</dbReference>
<dbReference type="GO" id="GO:0042941">
    <property type="term" value="P:D-alanine transmembrane transport"/>
    <property type="evidence" value="ECO:0007669"/>
    <property type="project" value="TreeGrafter"/>
</dbReference>
<dbReference type="PANTHER" id="PTHR45772:SF7">
    <property type="entry name" value="AMINO ACID ABC TRANSPORTER ATP-BINDING PROTEIN"/>
    <property type="match status" value="1"/>
</dbReference>
<keyword evidence="6" id="KW-1185">Reference proteome</keyword>
<organism evidence="5 6">
    <name type="scientific">Kaistia soli DSM 19436</name>
    <dbReference type="NCBI Taxonomy" id="1122133"/>
    <lineage>
        <taxon>Bacteria</taxon>
        <taxon>Pseudomonadati</taxon>
        <taxon>Pseudomonadota</taxon>
        <taxon>Alphaproteobacteria</taxon>
        <taxon>Hyphomicrobiales</taxon>
        <taxon>Kaistiaceae</taxon>
        <taxon>Kaistia</taxon>
    </lineage>
</organism>
<sequence>MTIVLQAEGLAKSYGRIVVVDDLSFEVARGECLGVIGPNGAGKTSLFNVLDGGVRADRGKIILNGEDVTHLPRHKRSHKGIARAYQVPQPFPDLTVFENVLVAASFAGRLHGHAAESAAWEVIHRVGLQERIRDLAGGLRLLDRKRLEVAKALAARPQLLLLDEVAGGLTEAEVNVLVDLVKSLKPDFGIIWIEHVAHALAATADRLMALHFGRKLIEGTPDAVLGSREVREIYLGIVDDAAA</sequence>
<dbReference type="Gene3D" id="3.40.50.300">
    <property type="entry name" value="P-loop containing nucleotide triphosphate hydrolases"/>
    <property type="match status" value="1"/>
</dbReference>
<dbReference type="GO" id="GO:0005524">
    <property type="term" value="F:ATP binding"/>
    <property type="evidence" value="ECO:0007669"/>
    <property type="project" value="UniProtKB-KW"/>
</dbReference>
<keyword evidence="2" id="KW-0547">Nucleotide-binding</keyword>
<proteinExistence type="predicted"/>
<dbReference type="GO" id="GO:0005886">
    <property type="term" value="C:plasma membrane"/>
    <property type="evidence" value="ECO:0007669"/>
    <property type="project" value="TreeGrafter"/>
</dbReference>
<protein>
    <submittedName>
        <fullName evidence="5">Branched-chain amino acid transport system ATP-binding protein</fullName>
    </submittedName>
</protein>